<name>A0A6J0T4L5_9SAUR</name>
<sequence>MLQDGLKMVLALTEGTQHRKGRMLHHHLMFIAGMILAYRETAAVPRCSVTERIAYYNHCNLTWVPPVPKNITSFFLNFNSIQEVNATSFPLLMQLETLSLGSQSASPVTLRGEAFMNLPNLRQLDLGDNKMIVLDSDAFRGLVNLRKLWLYYNSLNELILEDDYLQDLVSLEYLNLEYNKITRLHPHPLFYKMKSLDTLELKLNRIGTLCEGDLDSFQGKTFKLFALNSNNLYIENPVNWTTCGNPFKNIVIETLDVGGNGWDVAITQQFCSAIQGTPILALKLSSHSMGASFGFNNLRDPDNNTFIGLAKSGLHFLDLSRGFIFALNTHVFQYLASLQWLDLNRNQINQIGKRAFFGLWTLTHLNLSGNLLGELTANTFDGLYNLISLDLQNNHIGVVAEATFKYLTRLKELNLMDNALKSTPSFPDLSTILLGGNRLKSIGFNNINATIISLEENRLDDLSDLYKLLQIPVSQFIFLKNNRFSSCYASNDVPENSRLLYLDLGNNMLKLIWERSLCLNVFKALIKLQILHLNNNYLSYLPEGIFSGLVSLNRLNLASNLLTYLSHNAFPTSLRILELSSNQLLYPDPQVFATLDYLDLINNRFYCNCLLSSLIVWLNQTNVTLAGSPENMFCFGPHELAGVPLHELNVDSCNEDKVLESLQLSLFIFTCVALTMFLVAVIIFTRFRGTSFIWYKTITRTFLKELQPDLDKNMYQHDAYICYSGKDFEWVQHSLIRHLDSQYSDQNRFSLCFEERDFLPGADHISNIRDAIWNCRKTICVVTKNFLKDGWCIEALNFAQSRYYSDLKDVLIMVVAGSLSQYHLMKYPPVRAFLQRGRYLRWPEDYQDVEWFLNSLSHQILKEKEVKKKSGSLELKIITVS</sequence>
<keyword evidence="7" id="KW-0677">Repeat</keyword>
<dbReference type="InterPro" id="IPR000483">
    <property type="entry name" value="Cys-rich_flank_reg_C"/>
</dbReference>
<dbReference type="PROSITE" id="PS51450">
    <property type="entry name" value="LRR"/>
    <property type="match status" value="2"/>
</dbReference>
<gene>
    <name evidence="17 18 19" type="primary">TLR5</name>
</gene>
<evidence type="ECO:0000313" key="16">
    <source>
        <dbReference type="Proteomes" id="UP001652642"/>
    </source>
</evidence>
<evidence type="ECO:0000256" key="9">
    <source>
        <dbReference type="ARBA" id="ARBA00022989"/>
    </source>
</evidence>
<evidence type="ECO:0000313" key="17">
    <source>
        <dbReference type="RefSeq" id="XP_020642283.2"/>
    </source>
</evidence>
<evidence type="ECO:0000256" key="12">
    <source>
        <dbReference type="ARBA" id="ARBA00023180"/>
    </source>
</evidence>
<dbReference type="SMART" id="SM00255">
    <property type="entry name" value="TIR"/>
    <property type="match status" value="1"/>
</dbReference>
<keyword evidence="13" id="KW-0395">Inflammatory response</keyword>
<evidence type="ECO:0000256" key="1">
    <source>
        <dbReference type="ARBA" id="ARBA00004479"/>
    </source>
</evidence>
<evidence type="ECO:0000256" key="3">
    <source>
        <dbReference type="ARBA" id="ARBA00022588"/>
    </source>
</evidence>
<dbReference type="InterPro" id="IPR000157">
    <property type="entry name" value="TIR_dom"/>
</dbReference>
<feature type="domain" description="TIR" evidence="15">
    <location>
        <begin position="715"/>
        <end position="860"/>
    </location>
</feature>
<dbReference type="InterPro" id="IPR001611">
    <property type="entry name" value="Leu-rich_rpt"/>
</dbReference>
<dbReference type="Pfam" id="PF13855">
    <property type="entry name" value="LRR_8"/>
    <property type="match status" value="3"/>
</dbReference>
<evidence type="ECO:0000256" key="10">
    <source>
        <dbReference type="ARBA" id="ARBA00023136"/>
    </source>
</evidence>
<evidence type="ECO:0000256" key="2">
    <source>
        <dbReference type="ARBA" id="ARBA00009634"/>
    </source>
</evidence>
<keyword evidence="5 14" id="KW-0812">Transmembrane</keyword>
<evidence type="ECO:0000256" key="5">
    <source>
        <dbReference type="ARBA" id="ARBA00022692"/>
    </source>
</evidence>
<evidence type="ECO:0000256" key="4">
    <source>
        <dbReference type="ARBA" id="ARBA00022614"/>
    </source>
</evidence>
<dbReference type="SMART" id="SM00369">
    <property type="entry name" value="LRR_TYP"/>
    <property type="match status" value="10"/>
</dbReference>
<dbReference type="PROSITE" id="PS50104">
    <property type="entry name" value="TIR"/>
    <property type="match status" value="1"/>
</dbReference>
<evidence type="ECO:0000259" key="15">
    <source>
        <dbReference type="PROSITE" id="PS50104"/>
    </source>
</evidence>
<evidence type="ECO:0000256" key="6">
    <source>
        <dbReference type="ARBA" id="ARBA00022729"/>
    </source>
</evidence>
<keyword evidence="10 14" id="KW-0472">Membrane</keyword>
<dbReference type="RefSeq" id="XP_072846779.1">
    <property type="nucleotide sequence ID" value="XM_072990678.1"/>
</dbReference>
<reference evidence="16 17" key="1">
    <citation type="submission" date="2025-05" db="UniProtKB">
        <authorList>
            <consortium name="RefSeq"/>
        </authorList>
    </citation>
    <scope>NUCLEOTIDE SEQUENCE [LARGE SCALE GENOMIC DNA]</scope>
</reference>
<keyword evidence="4" id="KW-0433">Leucine-rich repeat</keyword>
<keyword evidence="11" id="KW-0675">Receptor</keyword>
<evidence type="ECO:0000313" key="19">
    <source>
        <dbReference type="RefSeq" id="XP_072846779.1"/>
    </source>
</evidence>
<evidence type="ECO:0000313" key="18">
    <source>
        <dbReference type="RefSeq" id="XP_072846777.1"/>
    </source>
</evidence>
<dbReference type="GeneID" id="110075393"/>
<dbReference type="PANTHER" id="PTHR24365:SF525">
    <property type="entry name" value="TOLL-LIKE RECEPTOR 5"/>
    <property type="match status" value="1"/>
</dbReference>
<dbReference type="SUPFAM" id="SSF52058">
    <property type="entry name" value="L domain-like"/>
    <property type="match status" value="2"/>
</dbReference>
<comment type="similarity">
    <text evidence="2">Belongs to the Toll-like receptor family.</text>
</comment>
<dbReference type="RefSeq" id="XP_072846777.1">
    <property type="nucleotide sequence ID" value="XM_072990676.1"/>
</dbReference>
<comment type="subcellular location">
    <subcellularLocation>
        <location evidence="1">Membrane</location>
        <topology evidence="1">Single-pass type I membrane protein</topology>
    </subcellularLocation>
</comment>
<keyword evidence="8" id="KW-0391">Immunity</keyword>
<dbReference type="SMART" id="SM00082">
    <property type="entry name" value="LRRCT"/>
    <property type="match status" value="1"/>
</dbReference>
<keyword evidence="16" id="KW-1185">Reference proteome</keyword>
<keyword evidence="9 14" id="KW-1133">Transmembrane helix</keyword>
<dbReference type="Proteomes" id="UP001652642">
    <property type="component" value="Chromosome 1"/>
</dbReference>
<dbReference type="InterPro" id="IPR035897">
    <property type="entry name" value="Toll_tir_struct_dom_sf"/>
</dbReference>
<dbReference type="SUPFAM" id="SSF52200">
    <property type="entry name" value="Toll/Interleukin receptor TIR domain"/>
    <property type="match status" value="1"/>
</dbReference>
<evidence type="ECO:0000256" key="8">
    <source>
        <dbReference type="ARBA" id="ARBA00022859"/>
    </source>
</evidence>
<accession>A0A6J0T4L5</accession>
<keyword evidence="6" id="KW-0732">Signal</keyword>
<evidence type="ECO:0000256" key="14">
    <source>
        <dbReference type="SAM" id="Phobius"/>
    </source>
</evidence>
<organism evidence="16 17">
    <name type="scientific">Pogona vitticeps</name>
    <name type="common">central bearded dragon</name>
    <dbReference type="NCBI Taxonomy" id="103695"/>
    <lineage>
        <taxon>Eukaryota</taxon>
        <taxon>Metazoa</taxon>
        <taxon>Chordata</taxon>
        <taxon>Craniata</taxon>
        <taxon>Vertebrata</taxon>
        <taxon>Euteleostomi</taxon>
        <taxon>Lepidosauria</taxon>
        <taxon>Squamata</taxon>
        <taxon>Bifurcata</taxon>
        <taxon>Unidentata</taxon>
        <taxon>Episquamata</taxon>
        <taxon>Toxicofera</taxon>
        <taxon>Iguania</taxon>
        <taxon>Acrodonta</taxon>
        <taxon>Agamidae</taxon>
        <taxon>Amphibolurinae</taxon>
        <taxon>Pogona</taxon>
    </lineage>
</organism>
<feature type="transmembrane region" description="Helical" evidence="14">
    <location>
        <begin position="662"/>
        <end position="684"/>
    </location>
</feature>
<dbReference type="Pfam" id="PF01582">
    <property type="entry name" value="TIR"/>
    <property type="match status" value="1"/>
</dbReference>
<dbReference type="PIRSF" id="PIRSF037595">
    <property type="entry name" value="Toll-like_receptor"/>
    <property type="match status" value="1"/>
</dbReference>
<dbReference type="InterPro" id="IPR017241">
    <property type="entry name" value="Toll-like_receptor"/>
</dbReference>
<dbReference type="InterPro" id="IPR003591">
    <property type="entry name" value="Leu-rich_rpt_typical-subtyp"/>
</dbReference>
<evidence type="ECO:0000256" key="11">
    <source>
        <dbReference type="ARBA" id="ARBA00023170"/>
    </source>
</evidence>
<keyword evidence="12" id="KW-0325">Glycoprotein</keyword>
<evidence type="ECO:0000256" key="7">
    <source>
        <dbReference type="ARBA" id="ARBA00022737"/>
    </source>
</evidence>
<dbReference type="Pfam" id="PF00560">
    <property type="entry name" value="LRR_1"/>
    <property type="match status" value="1"/>
</dbReference>
<evidence type="ECO:0000256" key="13">
    <source>
        <dbReference type="ARBA" id="ARBA00023198"/>
    </source>
</evidence>
<dbReference type="InterPro" id="IPR032675">
    <property type="entry name" value="LRR_dom_sf"/>
</dbReference>
<dbReference type="Gene3D" id="3.80.10.10">
    <property type="entry name" value="Ribonuclease Inhibitor"/>
    <property type="match status" value="3"/>
</dbReference>
<dbReference type="PANTHER" id="PTHR24365">
    <property type="entry name" value="TOLL-LIKE RECEPTOR"/>
    <property type="match status" value="1"/>
</dbReference>
<dbReference type="OrthoDB" id="6160824at2759"/>
<dbReference type="Gene3D" id="3.40.50.10140">
    <property type="entry name" value="Toll/interleukin-1 receptor homology (TIR) domain"/>
    <property type="match status" value="1"/>
</dbReference>
<protein>
    <submittedName>
        <fullName evidence="17 18">Toll-like receptor 5 isoform X1</fullName>
    </submittedName>
</protein>
<keyword evidence="3" id="KW-0399">Innate immunity</keyword>
<proteinExistence type="inferred from homology"/>
<dbReference type="RefSeq" id="XP_020642283.2">
    <property type="nucleotide sequence ID" value="XM_020786624.2"/>
</dbReference>